<reference evidence="1" key="1">
    <citation type="submission" date="2018-05" db="EMBL/GenBank/DDBJ databases">
        <authorList>
            <person name="Lanie J.A."/>
            <person name="Ng W.-L."/>
            <person name="Kazmierczak K.M."/>
            <person name="Andrzejewski T.M."/>
            <person name="Davidsen T.M."/>
            <person name="Wayne K.J."/>
            <person name="Tettelin H."/>
            <person name="Glass J.I."/>
            <person name="Rusch D."/>
            <person name="Podicherti R."/>
            <person name="Tsui H.-C.T."/>
            <person name="Winkler M.E."/>
        </authorList>
    </citation>
    <scope>NUCLEOTIDE SEQUENCE</scope>
</reference>
<name>A0A383CLU3_9ZZZZ</name>
<organism evidence="1">
    <name type="scientific">marine metagenome</name>
    <dbReference type="NCBI Taxonomy" id="408172"/>
    <lineage>
        <taxon>unclassified sequences</taxon>
        <taxon>metagenomes</taxon>
        <taxon>ecological metagenomes</taxon>
    </lineage>
</organism>
<accession>A0A383CLU3</accession>
<proteinExistence type="predicted"/>
<evidence type="ECO:0000313" key="1">
    <source>
        <dbReference type="EMBL" id="SVE33081.1"/>
    </source>
</evidence>
<sequence length="33" mass="4198">MKRYPNFLVFRMYAYQLIDFVKFFNSKFNNKNI</sequence>
<dbReference type="EMBL" id="UINC01209874">
    <property type="protein sequence ID" value="SVE33081.1"/>
    <property type="molecule type" value="Genomic_DNA"/>
</dbReference>
<dbReference type="AlphaFoldDB" id="A0A383CLU3"/>
<gene>
    <name evidence="1" type="ORF">METZ01_LOCUS485935</name>
</gene>
<protein>
    <submittedName>
        <fullName evidence="1">Uncharacterized protein</fullName>
    </submittedName>
</protein>